<dbReference type="PANTHER" id="PTHR34458:SF5">
    <property type="entry name" value="POLLEN OLE E 1 ALLERGEN AND EXTENSIN FAMILY PROTEIN"/>
    <property type="match status" value="1"/>
</dbReference>
<dbReference type="AlphaFoldDB" id="A0ABD3RJ13"/>
<evidence type="ECO:0000313" key="2">
    <source>
        <dbReference type="EMBL" id="KAL3812905.1"/>
    </source>
</evidence>
<proteinExistence type="predicted"/>
<dbReference type="Proteomes" id="UP001634393">
    <property type="component" value="Unassembled WGS sequence"/>
</dbReference>
<organism evidence="2 3">
    <name type="scientific">Penstemon smallii</name>
    <dbReference type="NCBI Taxonomy" id="265156"/>
    <lineage>
        <taxon>Eukaryota</taxon>
        <taxon>Viridiplantae</taxon>
        <taxon>Streptophyta</taxon>
        <taxon>Embryophyta</taxon>
        <taxon>Tracheophyta</taxon>
        <taxon>Spermatophyta</taxon>
        <taxon>Magnoliopsida</taxon>
        <taxon>eudicotyledons</taxon>
        <taxon>Gunneridae</taxon>
        <taxon>Pentapetalae</taxon>
        <taxon>asterids</taxon>
        <taxon>lamiids</taxon>
        <taxon>Lamiales</taxon>
        <taxon>Plantaginaceae</taxon>
        <taxon>Cheloneae</taxon>
        <taxon>Penstemon</taxon>
    </lineage>
</organism>
<feature type="chain" id="PRO_5044848638" description="Phylloplanin" evidence="1">
    <location>
        <begin position="26"/>
        <end position="158"/>
    </location>
</feature>
<evidence type="ECO:0008006" key="4">
    <source>
        <dbReference type="Google" id="ProtNLM"/>
    </source>
</evidence>
<dbReference type="PANTHER" id="PTHR34458">
    <property type="entry name" value="POLLEN OLE E 1 ALLERGEN AND EXTENSIN FAMILY PROTEIN-RELATED"/>
    <property type="match status" value="1"/>
</dbReference>
<protein>
    <recommendedName>
        <fullName evidence="4">Phylloplanin</fullName>
    </recommendedName>
</protein>
<comment type="caution">
    <text evidence="2">The sequence shown here is derived from an EMBL/GenBank/DDBJ whole genome shotgun (WGS) entry which is preliminary data.</text>
</comment>
<gene>
    <name evidence="2" type="ORF">ACJIZ3_014173</name>
</gene>
<evidence type="ECO:0000313" key="3">
    <source>
        <dbReference type="Proteomes" id="UP001634393"/>
    </source>
</evidence>
<accession>A0ABD3RJ13</accession>
<name>A0ABD3RJ13_9LAMI</name>
<dbReference type="EMBL" id="JBJXBP010000008">
    <property type="protein sequence ID" value="KAL3812905.1"/>
    <property type="molecule type" value="Genomic_DNA"/>
</dbReference>
<feature type="signal peptide" evidence="1">
    <location>
        <begin position="1"/>
        <end position="25"/>
    </location>
</feature>
<evidence type="ECO:0000256" key="1">
    <source>
        <dbReference type="SAM" id="SignalP"/>
    </source>
</evidence>
<reference evidence="2 3" key="1">
    <citation type="submission" date="2024-12" db="EMBL/GenBank/DDBJ databases">
        <title>The unique morphological basis and parallel evolutionary history of personate flowers in Penstemon.</title>
        <authorList>
            <person name="Depatie T.H."/>
            <person name="Wessinger C.A."/>
        </authorList>
    </citation>
    <scope>NUCLEOTIDE SEQUENCE [LARGE SCALE GENOMIC DNA]</scope>
    <source>
        <strain evidence="2">WTNN_2</strain>
        <tissue evidence="2">Leaf</tissue>
    </source>
</reference>
<dbReference type="InterPro" id="IPR040404">
    <property type="entry name" value="Phylloplanin-like"/>
</dbReference>
<keyword evidence="1" id="KW-0732">Signal</keyword>
<keyword evidence="3" id="KW-1185">Reference proteome</keyword>
<sequence length="158" mass="15905">MALKSLVLVTLLVAAAAIAVPMAQAQLGGLLGPLLGLLRIQGVLYCTPNGNIGVSGTSTPVFPNALVQLQCGGNVVSTTTTNLSGTFSILLDPISFVTSTLVSGCKLVVNTPLASCNASLPSIGGLESTLQQVGSSLLGLLNVANLIPTGFLFNAKLN</sequence>